<organism evidence="1">
    <name type="scientific">Chelativorans sp. (strain BNC1)</name>
    <dbReference type="NCBI Taxonomy" id="266779"/>
    <lineage>
        <taxon>Bacteria</taxon>
        <taxon>Pseudomonadati</taxon>
        <taxon>Pseudomonadota</taxon>
        <taxon>Alphaproteobacteria</taxon>
        <taxon>Hyphomicrobiales</taxon>
        <taxon>Phyllobacteriaceae</taxon>
        <taxon>Chelativorans</taxon>
    </lineage>
</organism>
<dbReference type="EMBL" id="CP000392">
    <property type="protein sequence ID" value="ABG65610.1"/>
    <property type="molecule type" value="Genomic_DNA"/>
</dbReference>
<keyword evidence="1" id="KW-0614">Plasmid</keyword>
<evidence type="ECO:0000313" key="1">
    <source>
        <dbReference type="EMBL" id="ABG65610.1"/>
    </source>
</evidence>
<reference evidence="1" key="1">
    <citation type="submission" date="2006-06" db="EMBL/GenBank/DDBJ databases">
        <title>Complete sequence of 3 of Chelativorans sp. BNC1.</title>
        <authorList>
            <consortium name="US DOE Joint Genome Institute"/>
            <person name="Copeland A."/>
            <person name="Lucas S."/>
            <person name="Lapidus A."/>
            <person name="Barry K."/>
            <person name="Detter J.C."/>
            <person name="Glavina del Rio T."/>
            <person name="Hammon N."/>
            <person name="Israni S."/>
            <person name="Dalin E."/>
            <person name="Tice H."/>
            <person name="Pitluck S."/>
            <person name="Chertkov O."/>
            <person name="Brettin T."/>
            <person name="Bruce D."/>
            <person name="Han C."/>
            <person name="Tapia R."/>
            <person name="Gilna P."/>
            <person name="Schmutz J."/>
            <person name="Larimer F."/>
            <person name="Land M."/>
            <person name="Hauser L."/>
            <person name="Kyrpides N."/>
            <person name="Mikhailova N."/>
            <person name="Richardson P."/>
        </authorList>
    </citation>
    <scope>NUCLEOTIDE SEQUENCE</scope>
    <source>
        <strain evidence="1">BNC1</strain>
        <plasmid evidence="1">3</plasmid>
    </source>
</reference>
<protein>
    <recommendedName>
        <fullName evidence="2">Phosphoadenosine phosphosulfate reductase</fullName>
    </recommendedName>
</protein>
<geneLocation type="plasmid" evidence="1">
    <name>3</name>
</geneLocation>
<accession>Q11AG5</accession>
<dbReference type="HOGENOM" id="CLU_1583574_0_0_5"/>
<evidence type="ECO:0008006" key="2">
    <source>
        <dbReference type="Google" id="ProtNLM"/>
    </source>
</evidence>
<proteinExistence type="predicted"/>
<dbReference type="KEGG" id="mes:Meso_4591"/>
<sequence>MIIRQCTTEYKLVPIRRHVRVLAGLEGLRSPSYPVVEQWIGISTDEAIRIKPSFQAWQINRWPLIEKRMSRSDCIAWLQRHGYPIPPKSACLGCPFHSNARWRQIRDEDPTGWADAVDADRRIRTGFRGMRAELYLHRSCVPLDEADLSDDSNQLDLWPLECEGMCGV</sequence>
<name>Q11AG5_CHESB</name>
<gene>
    <name evidence="1" type="ordered locus">Meso_4591</name>
</gene>
<dbReference type="AlphaFoldDB" id="Q11AG5"/>